<organism evidence="2 3">
    <name type="scientific">Pseudolysinimonas kribbensis</name>
    <dbReference type="NCBI Taxonomy" id="433641"/>
    <lineage>
        <taxon>Bacteria</taxon>
        <taxon>Bacillati</taxon>
        <taxon>Actinomycetota</taxon>
        <taxon>Actinomycetes</taxon>
        <taxon>Micrococcales</taxon>
        <taxon>Microbacteriaceae</taxon>
        <taxon>Pseudolysinimonas</taxon>
    </lineage>
</organism>
<comment type="caution">
    <text evidence="2">The sequence shown here is derived from an EMBL/GenBank/DDBJ whole genome shotgun (WGS) entry which is preliminary data.</text>
</comment>
<dbReference type="Gene3D" id="3.30.470.30">
    <property type="entry name" value="DNA ligase/mRNA capping enzyme"/>
    <property type="match status" value="1"/>
</dbReference>
<sequence>MARGRAAAPEPEQVPESTPPDLAAAKIQADELTTRILEARDAYYGRDTLIVDDAEYDGWMHRLEQLERFFPELQSQDSPTQTVGAARNTLFTPVRHAEPMLSLDNVFSRDEFLAWGRRWSVTRVVASITCASSRSTASP</sequence>
<dbReference type="Proteomes" id="UP001157034">
    <property type="component" value="Unassembled WGS sequence"/>
</dbReference>
<evidence type="ECO:0000313" key="2">
    <source>
        <dbReference type="EMBL" id="GMA96322.1"/>
    </source>
</evidence>
<accession>A0ABQ6K8K9</accession>
<name>A0ABQ6K8K9_9MICO</name>
<evidence type="ECO:0000256" key="1">
    <source>
        <dbReference type="SAM" id="MobiDB-lite"/>
    </source>
</evidence>
<dbReference type="SUPFAM" id="SSF56091">
    <property type="entry name" value="DNA ligase/mRNA capping enzyme, catalytic domain"/>
    <property type="match status" value="1"/>
</dbReference>
<feature type="region of interest" description="Disordered" evidence="1">
    <location>
        <begin position="1"/>
        <end position="20"/>
    </location>
</feature>
<keyword evidence="3" id="KW-1185">Reference proteome</keyword>
<proteinExistence type="predicted"/>
<gene>
    <name evidence="2" type="ORF">GCM10025881_31460</name>
</gene>
<evidence type="ECO:0000313" key="3">
    <source>
        <dbReference type="Proteomes" id="UP001157034"/>
    </source>
</evidence>
<reference evidence="3" key="1">
    <citation type="journal article" date="2019" name="Int. J. Syst. Evol. Microbiol.">
        <title>The Global Catalogue of Microorganisms (GCM) 10K type strain sequencing project: providing services to taxonomists for standard genome sequencing and annotation.</title>
        <authorList>
            <consortium name="The Broad Institute Genomics Platform"/>
            <consortium name="The Broad Institute Genome Sequencing Center for Infectious Disease"/>
            <person name="Wu L."/>
            <person name="Ma J."/>
        </authorList>
    </citation>
    <scope>NUCLEOTIDE SEQUENCE [LARGE SCALE GENOMIC DNA]</scope>
    <source>
        <strain evidence="3">NBRC 108894</strain>
    </source>
</reference>
<protein>
    <recommendedName>
        <fullName evidence="4">NAD-dependent DNA ligase adenylation domain-containing protein</fullName>
    </recommendedName>
</protein>
<evidence type="ECO:0008006" key="4">
    <source>
        <dbReference type="Google" id="ProtNLM"/>
    </source>
</evidence>
<dbReference type="Gene3D" id="1.10.287.610">
    <property type="entry name" value="Helix hairpin bin"/>
    <property type="match status" value="1"/>
</dbReference>
<dbReference type="EMBL" id="BSVB01000001">
    <property type="protein sequence ID" value="GMA96322.1"/>
    <property type="molecule type" value="Genomic_DNA"/>
</dbReference>